<feature type="compositionally biased region" description="Basic and acidic residues" evidence="4">
    <location>
        <begin position="487"/>
        <end position="500"/>
    </location>
</feature>
<dbReference type="Ensembl" id="ENSFHET00000021393.1">
    <property type="protein sequence ID" value="ENSFHEP00000030156.1"/>
    <property type="gene ID" value="ENSFHEG00000015295.1"/>
</dbReference>
<evidence type="ECO:0000313" key="7">
    <source>
        <dbReference type="Proteomes" id="UP000265000"/>
    </source>
</evidence>
<evidence type="ECO:0000256" key="2">
    <source>
        <dbReference type="ARBA" id="ARBA00023054"/>
    </source>
</evidence>
<dbReference type="AlphaFoldDB" id="A0A3Q2QQY0"/>
<feature type="compositionally biased region" description="Low complexity" evidence="4">
    <location>
        <begin position="354"/>
        <end position="364"/>
    </location>
</feature>
<proteinExistence type="predicted"/>
<keyword evidence="7" id="KW-1185">Reference proteome</keyword>
<reference evidence="6" key="1">
    <citation type="submission" date="2025-08" db="UniProtKB">
        <authorList>
            <consortium name="Ensembl"/>
        </authorList>
    </citation>
    <scope>IDENTIFICATION</scope>
</reference>
<dbReference type="PROSITE" id="PS51842">
    <property type="entry name" value="IF_ROD_2"/>
    <property type="match status" value="1"/>
</dbReference>
<evidence type="ECO:0000259" key="5">
    <source>
        <dbReference type="PROSITE" id="PS51842"/>
    </source>
</evidence>
<dbReference type="GO" id="GO:0005737">
    <property type="term" value="C:cytoplasm"/>
    <property type="evidence" value="ECO:0007669"/>
    <property type="project" value="TreeGrafter"/>
</dbReference>
<sequence>MQLVQDITHQKSQIEIEHHNLEEDISTLRRQHDREAESRSEAESNIMILKRDVSNAYQAKLLLDSKVESLVDEITFLKRNHEAEVSEMCDQIQDAQLKFKSHDFGHPGVTVALRDIRTQLEGHTAADVQEAGEGFRAQFARLTEAAEAKREALKASQQEIQEYKRRLHSKTIELDCAKGTREALEKQLHDVEDRHKEELIHYQNTIKELENELINCKFDMSGYLREYQDLLNVKMALDVEIMSYRKLLCGEEARLSSVSDPHVPLPHIYHQSPVYTLPCFSRPGVTQRRAEPRYKFVEEIITETTREIEMSEFEETGSEDAHVGKDEQDCGKSETGATEEEGDHKDSREDEGNQMSDSQQSQVASDDKPGNEDDDTKVADDVNGQNSGEEPQNKAALVSGEKVVTEVDNKVVQNSKEKESAETEIPSQKSPAEILVPASEEGDKTQQPSGDIQVQEEVNELAGEAKTPAMIEEECVEIAGLTSGAPKNEEKEISHTEQKETTMVGVAKVEEVRAESAQDATHESNKDQDKSPSSKSMETAVGQQPEGGDKTQITSSALQKEKEESVAAERQGLQQAPAESSQTPN</sequence>
<dbReference type="PANTHER" id="PTHR45652:SF10">
    <property type="entry name" value="NEUROFILAMENT MEDIUM POLYPEPTIDE ISOFORM X1"/>
    <property type="match status" value="1"/>
</dbReference>
<evidence type="ECO:0000256" key="4">
    <source>
        <dbReference type="SAM" id="MobiDB-lite"/>
    </source>
</evidence>
<feature type="coiled-coil region" evidence="3">
    <location>
        <begin position="139"/>
        <end position="212"/>
    </location>
</feature>
<keyword evidence="1" id="KW-0403">Intermediate filament</keyword>
<dbReference type="SUPFAM" id="SSF64593">
    <property type="entry name" value="Intermediate filament protein, coiled coil region"/>
    <property type="match status" value="1"/>
</dbReference>
<dbReference type="Proteomes" id="UP000265000">
    <property type="component" value="Unplaced"/>
</dbReference>
<dbReference type="PANTHER" id="PTHR45652">
    <property type="entry name" value="GLIAL FIBRILLARY ACIDIC PROTEIN"/>
    <property type="match status" value="1"/>
</dbReference>
<evidence type="ECO:0000256" key="1">
    <source>
        <dbReference type="ARBA" id="ARBA00022754"/>
    </source>
</evidence>
<keyword evidence="2 3" id="KW-0175">Coiled coil</keyword>
<feature type="region of interest" description="Disordered" evidence="4">
    <location>
        <begin position="306"/>
        <end position="433"/>
    </location>
</feature>
<dbReference type="STRING" id="8078.ENSFHEP00000030156"/>
<dbReference type="SMART" id="SM01391">
    <property type="entry name" value="Filament"/>
    <property type="match status" value="1"/>
</dbReference>
<dbReference type="Gene3D" id="1.20.5.1160">
    <property type="entry name" value="Vasodilator-stimulated phosphoprotein"/>
    <property type="match status" value="1"/>
</dbReference>
<dbReference type="GO" id="GO:0005200">
    <property type="term" value="F:structural constituent of cytoskeleton"/>
    <property type="evidence" value="ECO:0007669"/>
    <property type="project" value="TreeGrafter"/>
</dbReference>
<feature type="compositionally biased region" description="Basic and acidic residues" evidence="4">
    <location>
        <begin position="365"/>
        <end position="380"/>
    </location>
</feature>
<feature type="compositionally biased region" description="Basic and acidic residues" evidence="4">
    <location>
        <begin position="319"/>
        <end position="332"/>
    </location>
</feature>
<dbReference type="GO" id="GO:0030424">
    <property type="term" value="C:axon"/>
    <property type="evidence" value="ECO:0007669"/>
    <property type="project" value="TreeGrafter"/>
</dbReference>
<feature type="region of interest" description="Disordered" evidence="4">
    <location>
        <begin position="477"/>
        <end position="585"/>
    </location>
</feature>
<feature type="compositionally biased region" description="Basic and acidic residues" evidence="4">
    <location>
        <begin position="342"/>
        <end position="351"/>
    </location>
</feature>
<feature type="compositionally biased region" description="Polar residues" evidence="4">
    <location>
        <begin position="572"/>
        <end position="585"/>
    </location>
</feature>
<feature type="compositionally biased region" description="Basic and acidic residues" evidence="4">
    <location>
        <begin position="403"/>
        <end position="421"/>
    </location>
</feature>
<dbReference type="InterPro" id="IPR050405">
    <property type="entry name" value="Intermediate_filament"/>
</dbReference>
<dbReference type="GeneTree" id="ENSGT00940000161685"/>
<accession>A0A3Q2QQY0</accession>
<dbReference type="Gene3D" id="1.20.5.170">
    <property type="match status" value="1"/>
</dbReference>
<evidence type="ECO:0000313" key="6">
    <source>
        <dbReference type="Ensembl" id="ENSFHEP00000030156.1"/>
    </source>
</evidence>
<dbReference type="InterPro" id="IPR039008">
    <property type="entry name" value="IF_rod_dom"/>
</dbReference>
<feature type="coiled-coil region" evidence="3">
    <location>
        <begin position="4"/>
        <end position="38"/>
    </location>
</feature>
<evidence type="ECO:0000256" key="3">
    <source>
        <dbReference type="SAM" id="Coils"/>
    </source>
</evidence>
<organism evidence="6 7">
    <name type="scientific">Fundulus heteroclitus</name>
    <name type="common">Killifish</name>
    <name type="synonym">Mummichog</name>
    <dbReference type="NCBI Taxonomy" id="8078"/>
    <lineage>
        <taxon>Eukaryota</taxon>
        <taxon>Metazoa</taxon>
        <taxon>Chordata</taxon>
        <taxon>Craniata</taxon>
        <taxon>Vertebrata</taxon>
        <taxon>Euteleostomi</taxon>
        <taxon>Actinopterygii</taxon>
        <taxon>Neopterygii</taxon>
        <taxon>Teleostei</taxon>
        <taxon>Neoteleostei</taxon>
        <taxon>Acanthomorphata</taxon>
        <taxon>Ovalentaria</taxon>
        <taxon>Atherinomorphae</taxon>
        <taxon>Cyprinodontiformes</taxon>
        <taxon>Fundulidae</taxon>
        <taxon>Fundulus</taxon>
    </lineage>
</organism>
<dbReference type="GO" id="GO:0099160">
    <property type="term" value="C:postsynaptic intermediate filament cytoskeleton"/>
    <property type="evidence" value="ECO:0007669"/>
    <property type="project" value="TreeGrafter"/>
</dbReference>
<feature type="compositionally biased region" description="Basic and acidic residues" evidence="4">
    <location>
        <begin position="508"/>
        <end position="532"/>
    </location>
</feature>
<dbReference type="Gene3D" id="1.20.5.500">
    <property type="entry name" value="Single helix bin"/>
    <property type="match status" value="1"/>
</dbReference>
<dbReference type="GO" id="GO:0033693">
    <property type="term" value="P:neurofilament bundle assembly"/>
    <property type="evidence" value="ECO:0007669"/>
    <property type="project" value="TreeGrafter"/>
</dbReference>
<protein>
    <submittedName>
        <fullName evidence="6">Neurofilament medium polypeptide-like</fullName>
    </submittedName>
</protein>
<reference evidence="6" key="2">
    <citation type="submission" date="2025-09" db="UniProtKB">
        <authorList>
            <consortium name="Ensembl"/>
        </authorList>
    </citation>
    <scope>IDENTIFICATION</scope>
</reference>
<dbReference type="FunFam" id="1.20.5.170:FF:000002">
    <property type="entry name" value="Type I keratin KA11"/>
    <property type="match status" value="1"/>
</dbReference>
<name>A0A3Q2QQY0_FUNHE</name>
<feature type="domain" description="IF rod" evidence="5">
    <location>
        <begin position="1"/>
        <end position="255"/>
    </location>
</feature>
<dbReference type="Pfam" id="PF00038">
    <property type="entry name" value="Filament"/>
    <property type="match status" value="1"/>
</dbReference>
<dbReference type="GO" id="GO:0005882">
    <property type="term" value="C:intermediate filament"/>
    <property type="evidence" value="ECO:0007669"/>
    <property type="project" value="UniProtKB-KW"/>
</dbReference>